<dbReference type="AlphaFoldDB" id="A0AAQ3RCP6"/>
<protein>
    <submittedName>
        <fullName evidence="2">Uncharacterized protein</fullName>
    </submittedName>
</protein>
<sequence>MQRLSSLDPLLITSSPRTSPSPTSSSSLAAPASLPSLPPKPSSSPTTPPPTSLLTTPPSPTSTSSPPPSSSSTTSNPSLTTLSSAPASRSRPLPPSSTPSTLYGTKVCPPPTSASTTLFCSPYSPSFFHCYYVKVFQSLSKEKGKNVSLGCNLLLFDNSGDNLQQRYGDGDRK</sequence>
<feature type="compositionally biased region" description="Pro residues" evidence="1">
    <location>
        <begin position="36"/>
        <end position="69"/>
    </location>
</feature>
<dbReference type="Proteomes" id="UP001374535">
    <property type="component" value="Chromosome 11"/>
</dbReference>
<evidence type="ECO:0000313" key="2">
    <source>
        <dbReference type="EMBL" id="WVY90888.1"/>
    </source>
</evidence>
<feature type="compositionally biased region" description="Low complexity" evidence="1">
    <location>
        <begin position="9"/>
        <end position="35"/>
    </location>
</feature>
<reference evidence="2 3" key="1">
    <citation type="journal article" date="2023" name="Life. Sci Alliance">
        <title>Evolutionary insights into 3D genome organization and epigenetic landscape of Vigna mungo.</title>
        <authorList>
            <person name="Junaid A."/>
            <person name="Singh B."/>
            <person name="Bhatia S."/>
        </authorList>
    </citation>
    <scope>NUCLEOTIDE SEQUENCE [LARGE SCALE GENOMIC DNA]</scope>
    <source>
        <strain evidence="2">Urdbean</strain>
    </source>
</reference>
<dbReference type="EMBL" id="CP144690">
    <property type="protein sequence ID" value="WVY90888.1"/>
    <property type="molecule type" value="Genomic_DNA"/>
</dbReference>
<evidence type="ECO:0000313" key="3">
    <source>
        <dbReference type="Proteomes" id="UP001374535"/>
    </source>
</evidence>
<feature type="region of interest" description="Disordered" evidence="1">
    <location>
        <begin position="1"/>
        <end position="104"/>
    </location>
</feature>
<feature type="compositionally biased region" description="Low complexity" evidence="1">
    <location>
        <begin position="70"/>
        <end position="91"/>
    </location>
</feature>
<evidence type="ECO:0000256" key="1">
    <source>
        <dbReference type="SAM" id="MobiDB-lite"/>
    </source>
</evidence>
<keyword evidence="3" id="KW-1185">Reference proteome</keyword>
<organism evidence="2 3">
    <name type="scientific">Vigna mungo</name>
    <name type="common">Black gram</name>
    <name type="synonym">Phaseolus mungo</name>
    <dbReference type="NCBI Taxonomy" id="3915"/>
    <lineage>
        <taxon>Eukaryota</taxon>
        <taxon>Viridiplantae</taxon>
        <taxon>Streptophyta</taxon>
        <taxon>Embryophyta</taxon>
        <taxon>Tracheophyta</taxon>
        <taxon>Spermatophyta</taxon>
        <taxon>Magnoliopsida</taxon>
        <taxon>eudicotyledons</taxon>
        <taxon>Gunneridae</taxon>
        <taxon>Pentapetalae</taxon>
        <taxon>rosids</taxon>
        <taxon>fabids</taxon>
        <taxon>Fabales</taxon>
        <taxon>Fabaceae</taxon>
        <taxon>Papilionoideae</taxon>
        <taxon>50 kb inversion clade</taxon>
        <taxon>NPAAA clade</taxon>
        <taxon>indigoferoid/millettioid clade</taxon>
        <taxon>Phaseoleae</taxon>
        <taxon>Vigna</taxon>
    </lineage>
</organism>
<proteinExistence type="predicted"/>
<gene>
    <name evidence="2" type="ORF">V8G54_036402</name>
</gene>
<accession>A0AAQ3RCP6</accession>
<name>A0AAQ3RCP6_VIGMU</name>